<feature type="region of interest" description="Disordered" evidence="1">
    <location>
        <begin position="22"/>
        <end position="53"/>
    </location>
</feature>
<dbReference type="AlphaFoldDB" id="A0A0C9X6V1"/>
<sequence length="53" mass="6192">MSVSRKKIQKSTLKILSWRAEDTRTPDTGSQTDCHLTPSQRRTLNKCYRPQSR</sequence>
<dbReference type="Proteomes" id="UP000054477">
    <property type="component" value="Unassembled WGS sequence"/>
</dbReference>
<protein>
    <submittedName>
        <fullName evidence="2">Uncharacterized protein</fullName>
    </submittedName>
</protein>
<organism evidence="2 3">
    <name type="scientific">Laccaria amethystina LaAM-08-1</name>
    <dbReference type="NCBI Taxonomy" id="1095629"/>
    <lineage>
        <taxon>Eukaryota</taxon>
        <taxon>Fungi</taxon>
        <taxon>Dikarya</taxon>
        <taxon>Basidiomycota</taxon>
        <taxon>Agaricomycotina</taxon>
        <taxon>Agaricomycetes</taxon>
        <taxon>Agaricomycetidae</taxon>
        <taxon>Agaricales</taxon>
        <taxon>Agaricineae</taxon>
        <taxon>Hydnangiaceae</taxon>
        <taxon>Laccaria</taxon>
    </lineage>
</organism>
<dbReference type="EMBL" id="KN838932">
    <property type="protein sequence ID" value="KIJ92147.1"/>
    <property type="molecule type" value="Genomic_DNA"/>
</dbReference>
<reference evidence="2 3" key="1">
    <citation type="submission" date="2014-04" db="EMBL/GenBank/DDBJ databases">
        <authorList>
            <consortium name="DOE Joint Genome Institute"/>
            <person name="Kuo A."/>
            <person name="Kohler A."/>
            <person name="Nagy L.G."/>
            <person name="Floudas D."/>
            <person name="Copeland A."/>
            <person name="Barry K.W."/>
            <person name="Cichocki N."/>
            <person name="Veneault-Fourrey C."/>
            <person name="LaButti K."/>
            <person name="Lindquist E.A."/>
            <person name="Lipzen A."/>
            <person name="Lundell T."/>
            <person name="Morin E."/>
            <person name="Murat C."/>
            <person name="Sun H."/>
            <person name="Tunlid A."/>
            <person name="Henrissat B."/>
            <person name="Grigoriev I.V."/>
            <person name="Hibbett D.S."/>
            <person name="Martin F."/>
            <person name="Nordberg H.P."/>
            <person name="Cantor M.N."/>
            <person name="Hua S.X."/>
        </authorList>
    </citation>
    <scope>NUCLEOTIDE SEQUENCE [LARGE SCALE GENOMIC DNA]</scope>
    <source>
        <strain evidence="2 3">LaAM-08-1</strain>
    </source>
</reference>
<gene>
    <name evidence="2" type="ORF">K443DRAFT_685429</name>
</gene>
<keyword evidence="3" id="KW-1185">Reference proteome</keyword>
<accession>A0A0C9X6V1</accession>
<dbReference type="HOGENOM" id="CLU_3069047_0_0_1"/>
<evidence type="ECO:0000256" key="1">
    <source>
        <dbReference type="SAM" id="MobiDB-lite"/>
    </source>
</evidence>
<evidence type="ECO:0000313" key="2">
    <source>
        <dbReference type="EMBL" id="KIJ92147.1"/>
    </source>
</evidence>
<evidence type="ECO:0000313" key="3">
    <source>
        <dbReference type="Proteomes" id="UP000054477"/>
    </source>
</evidence>
<name>A0A0C9X6V1_9AGAR</name>
<proteinExistence type="predicted"/>
<reference evidence="3" key="2">
    <citation type="submission" date="2015-01" db="EMBL/GenBank/DDBJ databases">
        <title>Evolutionary Origins and Diversification of the Mycorrhizal Mutualists.</title>
        <authorList>
            <consortium name="DOE Joint Genome Institute"/>
            <consortium name="Mycorrhizal Genomics Consortium"/>
            <person name="Kohler A."/>
            <person name="Kuo A."/>
            <person name="Nagy L.G."/>
            <person name="Floudas D."/>
            <person name="Copeland A."/>
            <person name="Barry K.W."/>
            <person name="Cichocki N."/>
            <person name="Veneault-Fourrey C."/>
            <person name="LaButti K."/>
            <person name="Lindquist E.A."/>
            <person name="Lipzen A."/>
            <person name="Lundell T."/>
            <person name="Morin E."/>
            <person name="Murat C."/>
            <person name="Riley R."/>
            <person name="Ohm R."/>
            <person name="Sun H."/>
            <person name="Tunlid A."/>
            <person name="Henrissat B."/>
            <person name="Grigoriev I.V."/>
            <person name="Hibbett D.S."/>
            <person name="Martin F."/>
        </authorList>
    </citation>
    <scope>NUCLEOTIDE SEQUENCE [LARGE SCALE GENOMIC DNA]</scope>
    <source>
        <strain evidence="3">LaAM-08-1</strain>
    </source>
</reference>
<feature type="compositionally biased region" description="Polar residues" evidence="1">
    <location>
        <begin position="26"/>
        <end position="42"/>
    </location>
</feature>